<dbReference type="OMA" id="RTNENTH"/>
<dbReference type="InterPro" id="IPR047001">
    <property type="entry name" value="MnmG_C_subdom"/>
</dbReference>
<organism evidence="6 7">
    <name type="scientific">Ichthyophthirius multifiliis</name>
    <name type="common">White spot disease agent</name>
    <name type="synonym">Ich</name>
    <dbReference type="NCBI Taxonomy" id="5932"/>
    <lineage>
        <taxon>Eukaryota</taxon>
        <taxon>Sar</taxon>
        <taxon>Alveolata</taxon>
        <taxon>Ciliophora</taxon>
        <taxon>Intramacronucleata</taxon>
        <taxon>Oligohymenophorea</taxon>
        <taxon>Hymenostomatida</taxon>
        <taxon>Ophryoglenina</taxon>
        <taxon>Ichthyophthirius</taxon>
    </lineage>
</organism>
<name>G0QPH4_ICHMU</name>
<dbReference type="eggNOG" id="KOG2311">
    <property type="taxonomic scope" value="Eukaryota"/>
</dbReference>
<dbReference type="GO" id="GO:0005737">
    <property type="term" value="C:cytoplasm"/>
    <property type="evidence" value="ECO:0007669"/>
    <property type="project" value="UniProtKB-ARBA"/>
</dbReference>
<evidence type="ECO:0000259" key="5">
    <source>
        <dbReference type="SMART" id="SM01228"/>
    </source>
</evidence>
<dbReference type="FunFam" id="3.50.50.60:FF:000082">
    <property type="entry name" value="protein MTO1 homolog, mitochondrial isoform X1"/>
    <property type="match status" value="1"/>
</dbReference>
<keyword evidence="3" id="KW-0285">Flavoprotein</keyword>
<dbReference type="EMBL" id="GL983557">
    <property type="protein sequence ID" value="EGR32887.1"/>
    <property type="molecule type" value="Genomic_DNA"/>
</dbReference>
<evidence type="ECO:0000256" key="1">
    <source>
        <dbReference type="ARBA" id="ARBA00001974"/>
    </source>
</evidence>
<gene>
    <name evidence="6" type="ORF">IMG5_067930</name>
</gene>
<dbReference type="NCBIfam" id="TIGR00136">
    <property type="entry name" value="mnmG_gidA"/>
    <property type="match status" value="1"/>
</dbReference>
<evidence type="ECO:0000313" key="7">
    <source>
        <dbReference type="Proteomes" id="UP000008983"/>
    </source>
</evidence>
<reference evidence="6 7" key="1">
    <citation type="submission" date="2011-07" db="EMBL/GenBank/DDBJ databases">
        <authorList>
            <person name="Coyne R."/>
            <person name="Brami D."/>
            <person name="Johnson J."/>
            <person name="Hostetler J."/>
            <person name="Hannick L."/>
            <person name="Clark T."/>
            <person name="Cassidy-Hanley D."/>
            <person name="Inman J."/>
        </authorList>
    </citation>
    <scope>NUCLEOTIDE SEQUENCE [LARGE SCALE GENOMIC DNA]</scope>
    <source>
        <strain evidence="6 7">G5</strain>
    </source>
</reference>
<dbReference type="SUPFAM" id="SSF51905">
    <property type="entry name" value="FAD/NAD(P)-binding domain"/>
    <property type="match status" value="1"/>
</dbReference>
<dbReference type="InterPro" id="IPR020595">
    <property type="entry name" value="MnmG-rel_CS"/>
</dbReference>
<dbReference type="Pfam" id="PF21680">
    <property type="entry name" value="GIDA_C_1st"/>
    <property type="match status" value="1"/>
</dbReference>
<protein>
    <submittedName>
        <fullName evidence="6">tRNA uridine 5-carboxymethylaminomethyl modification enzyme, putative</fullName>
        <ecNumber evidence="6">2.1.1.74</ecNumber>
    </submittedName>
</protein>
<dbReference type="Pfam" id="PF13932">
    <property type="entry name" value="SAM_GIDA_C"/>
    <property type="match status" value="1"/>
</dbReference>
<evidence type="ECO:0000256" key="2">
    <source>
        <dbReference type="ARBA" id="ARBA00007653"/>
    </source>
</evidence>
<dbReference type="InterPro" id="IPR026904">
    <property type="entry name" value="MnmG_C"/>
</dbReference>
<dbReference type="InterPro" id="IPR049312">
    <property type="entry name" value="GIDA_C_N"/>
</dbReference>
<dbReference type="AlphaFoldDB" id="G0QPH4"/>
<dbReference type="STRING" id="857967.G0QPH4"/>
<evidence type="ECO:0000313" key="6">
    <source>
        <dbReference type="EMBL" id="EGR32887.1"/>
    </source>
</evidence>
<dbReference type="PANTHER" id="PTHR11806">
    <property type="entry name" value="GLUCOSE INHIBITED DIVISION PROTEIN A"/>
    <property type="match status" value="1"/>
</dbReference>
<dbReference type="InterPro" id="IPR002218">
    <property type="entry name" value="MnmG-rel"/>
</dbReference>
<accession>G0QPH4</accession>
<dbReference type="PROSITE" id="PS01281">
    <property type="entry name" value="GIDA_2"/>
    <property type="match status" value="1"/>
</dbReference>
<comment type="similarity">
    <text evidence="2">Belongs to the MnmG family.</text>
</comment>
<dbReference type="InterPro" id="IPR040131">
    <property type="entry name" value="MnmG_N"/>
</dbReference>
<dbReference type="OrthoDB" id="3329at2759"/>
<dbReference type="InterPro" id="IPR004416">
    <property type="entry name" value="MnmG"/>
</dbReference>
<dbReference type="InterPro" id="IPR036188">
    <property type="entry name" value="FAD/NAD-bd_sf"/>
</dbReference>
<dbReference type="GO" id="GO:0050660">
    <property type="term" value="F:flavin adenine dinucleotide binding"/>
    <property type="evidence" value="ECO:0007669"/>
    <property type="project" value="InterPro"/>
</dbReference>
<dbReference type="Gene3D" id="3.50.50.60">
    <property type="entry name" value="FAD/NAD(P)-binding domain"/>
    <property type="match status" value="2"/>
</dbReference>
<dbReference type="InterPro" id="IPR044920">
    <property type="entry name" value="MnmG_C_subdom_sf"/>
</dbReference>
<comment type="cofactor">
    <cofactor evidence="1">
        <name>FAD</name>
        <dbReference type="ChEBI" id="CHEBI:57692"/>
    </cofactor>
</comment>
<dbReference type="PRINTS" id="PR00411">
    <property type="entry name" value="PNDRDTASEI"/>
</dbReference>
<keyword evidence="6" id="KW-0808">Transferase</keyword>
<dbReference type="FunCoup" id="G0QPH4">
    <property type="interactions" value="290"/>
</dbReference>
<sequence length="679" mass="77829">MFTQRLYKFKKLINKQYFRFSSLNFNKQYDVIVIGGGHAGCEAAHASSKIGAKTLLLTQKKDTIGEMSCNPSMGGIGKGTLIREVDALGGIIGKISDLSGIQFKVLNSSKGVAVQGPRAQIDREIYKRNMQNYLFNHTSNLDILEASCENLIIDENENKIKGIITQNNEEIQCQKVIITTGTFLRAYCYIGNIKYPAGRHLRNSEKVEPPSIGLAYTLEKYKFDINRYTTGTPARIDKSTINFEGLKTQESDQKITPFSFINQFNQPFKPLNPLIRCYMTETNDITHEIINKNRHLLPTFQGNNGKGQGPRYCPAIEKKVDRFPQKKSHQVWLEPEGIENNVVYPNGLNTAFPEDIQVEILRSIKGLEKCKIIRPGYAVEYDFVNPQELKKTLETKKISGLYFAGQINGTTGYEEAACQGIIAGINAARSFLRKEELILGREEAFIGVLIDDLISLGVTEPYRMFTSRSEFRISLRAENADFRLSDYAIKLGMLTKEQEEIFEKKKEMKKQSKVFLESFILKGHQWQKNLNIKINQGKLSAADILVKYEVKIDDIQNAFFQQFKVPDQIKNHLEAEYKYKFCLDKQAQVFFLFSFLKIKLIIIYYQQEIFNLKQNEIDISNIDYKNIKFAATQEEIELLKKFKPNTIYAASRIPGMRSSTLTFLYYQAKKHYLQDIINS</sequence>
<keyword evidence="4" id="KW-0274">FAD</keyword>
<dbReference type="Gene3D" id="1.10.150.570">
    <property type="entry name" value="GidA associated domain, C-terminal subdomain"/>
    <property type="match status" value="1"/>
</dbReference>
<dbReference type="SMART" id="SM01228">
    <property type="entry name" value="GIDA_assoc_3"/>
    <property type="match status" value="1"/>
</dbReference>
<keyword evidence="7" id="KW-1185">Reference proteome</keyword>
<dbReference type="GO" id="GO:0047151">
    <property type="term" value="F:tRNA (uracil(54)-C5)-methyltransferase activity, 5,10-methylenetetrahydrofolate-dependent"/>
    <property type="evidence" value="ECO:0007669"/>
    <property type="project" value="UniProtKB-EC"/>
</dbReference>
<dbReference type="GO" id="GO:0002098">
    <property type="term" value="P:tRNA wobble uridine modification"/>
    <property type="evidence" value="ECO:0007669"/>
    <property type="project" value="InterPro"/>
</dbReference>
<dbReference type="GeneID" id="14909051"/>
<dbReference type="RefSeq" id="XP_004036873.1">
    <property type="nucleotide sequence ID" value="XM_004036825.1"/>
</dbReference>
<dbReference type="EC" id="2.1.1.74" evidence="6"/>
<dbReference type="Pfam" id="PF01134">
    <property type="entry name" value="GIDA"/>
    <property type="match status" value="1"/>
</dbReference>
<dbReference type="Proteomes" id="UP000008983">
    <property type="component" value="Unassembled WGS sequence"/>
</dbReference>
<dbReference type="InParanoid" id="G0QPH4"/>
<keyword evidence="6" id="KW-0489">Methyltransferase</keyword>
<evidence type="ECO:0000256" key="4">
    <source>
        <dbReference type="ARBA" id="ARBA00022827"/>
    </source>
</evidence>
<feature type="domain" description="tRNA uridine 5-carboxymethylaminomethyl modification enzyme C-terminal subdomain" evidence="5">
    <location>
        <begin position="602"/>
        <end position="666"/>
    </location>
</feature>
<dbReference type="PANTHER" id="PTHR11806:SF0">
    <property type="entry name" value="PROTEIN MTO1 HOMOLOG, MITOCHONDRIAL"/>
    <property type="match status" value="1"/>
</dbReference>
<dbReference type="GO" id="GO:0030488">
    <property type="term" value="P:tRNA methylation"/>
    <property type="evidence" value="ECO:0007669"/>
    <property type="project" value="TreeGrafter"/>
</dbReference>
<dbReference type="FunFam" id="3.50.50.60:FF:000002">
    <property type="entry name" value="tRNA uridine 5-carboxymethylaminomethyl modification enzyme MnmG"/>
    <property type="match status" value="1"/>
</dbReference>
<evidence type="ECO:0000256" key="3">
    <source>
        <dbReference type="ARBA" id="ARBA00022630"/>
    </source>
</evidence>
<proteinExistence type="inferred from homology"/>